<name>A0A2P2ECI7_9PROT</name>
<keyword evidence="4 10" id="KW-0812">Transmembrane</keyword>
<evidence type="ECO:0000256" key="7">
    <source>
        <dbReference type="ARBA" id="ARBA00023143"/>
    </source>
</evidence>
<keyword evidence="3" id="KW-1003">Cell membrane</keyword>
<keyword evidence="6 10" id="KW-0472">Membrane</keyword>
<dbReference type="InterPro" id="IPR052205">
    <property type="entry name" value="FliO/MopB"/>
</dbReference>
<evidence type="ECO:0000256" key="5">
    <source>
        <dbReference type="ARBA" id="ARBA00022989"/>
    </source>
</evidence>
<dbReference type="EMBL" id="BFBR01000008">
    <property type="protein sequence ID" value="GBF58772.1"/>
    <property type="molecule type" value="Genomic_DNA"/>
</dbReference>
<organism evidence="11 12">
    <name type="scientific">Candidatus Phycosocius bacilliformis</name>
    <dbReference type="NCBI Taxonomy" id="1445552"/>
    <lineage>
        <taxon>Bacteria</taxon>
        <taxon>Pseudomonadati</taxon>
        <taxon>Pseudomonadota</taxon>
        <taxon>Alphaproteobacteria</taxon>
        <taxon>Caulobacterales</taxon>
        <taxon>Caulobacterales incertae sedis</taxon>
        <taxon>Candidatus Phycosocius</taxon>
    </lineage>
</organism>
<feature type="region of interest" description="Disordered" evidence="9">
    <location>
        <begin position="84"/>
        <end position="109"/>
    </location>
</feature>
<dbReference type="GO" id="GO:0005886">
    <property type="term" value="C:plasma membrane"/>
    <property type="evidence" value="ECO:0007669"/>
    <property type="project" value="UniProtKB-SubCell"/>
</dbReference>
<dbReference type="Proteomes" id="UP000245086">
    <property type="component" value="Unassembled WGS sequence"/>
</dbReference>
<proteinExistence type="inferred from homology"/>
<evidence type="ECO:0000256" key="10">
    <source>
        <dbReference type="SAM" id="Phobius"/>
    </source>
</evidence>
<keyword evidence="5 10" id="KW-1133">Transmembrane helix</keyword>
<dbReference type="GO" id="GO:0009425">
    <property type="term" value="C:bacterial-type flagellum basal body"/>
    <property type="evidence" value="ECO:0007669"/>
    <property type="project" value="UniProtKB-SubCell"/>
</dbReference>
<evidence type="ECO:0000256" key="4">
    <source>
        <dbReference type="ARBA" id="ARBA00022692"/>
    </source>
</evidence>
<reference evidence="11 12" key="1">
    <citation type="journal article" date="2018" name="Genome Announc.">
        <title>Draft Genome Sequence of "Candidatus Phycosocius bacilliformis," an Alphaproteobacterial Ectosymbiont of the Hydrocarbon-Producing Green Alga Botryococcus braunii.</title>
        <authorList>
            <person name="Tanabe Y."/>
            <person name="Yamaguchi H."/>
            <person name="Watanabe M.M."/>
        </authorList>
    </citation>
    <scope>NUCLEOTIDE SEQUENCE [LARGE SCALE GENOMIC DNA]</scope>
    <source>
        <strain evidence="11 12">BOTRYCO-2</strain>
    </source>
</reference>
<evidence type="ECO:0000313" key="11">
    <source>
        <dbReference type="EMBL" id="GBF58772.1"/>
    </source>
</evidence>
<comment type="caution">
    <text evidence="11">The sequence shown here is derived from an EMBL/GenBank/DDBJ whole genome shotgun (WGS) entry which is preliminary data.</text>
</comment>
<comment type="subcellular location">
    <subcellularLocation>
        <location evidence="1">Bacterial flagellum basal body</location>
    </subcellularLocation>
    <subcellularLocation>
        <location evidence="2">Cell membrane</location>
    </subcellularLocation>
</comment>
<evidence type="ECO:0000313" key="12">
    <source>
        <dbReference type="Proteomes" id="UP000245086"/>
    </source>
</evidence>
<dbReference type="PANTHER" id="PTHR38766">
    <property type="entry name" value="FLAGELLAR PROTEIN FLIO"/>
    <property type="match status" value="1"/>
</dbReference>
<keyword evidence="12" id="KW-1185">Reference proteome</keyword>
<dbReference type="PANTHER" id="PTHR38766:SF1">
    <property type="entry name" value="FLAGELLAR PROTEIN FLIO"/>
    <property type="match status" value="1"/>
</dbReference>
<evidence type="ECO:0000256" key="1">
    <source>
        <dbReference type="ARBA" id="ARBA00004117"/>
    </source>
</evidence>
<feature type="transmembrane region" description="Helical" evidence="10">
    <location>
        <begin position="6"/>
        <end position="27"/>
    </location>
</feature>
<dbReference type="GO" id="GO:0044781">
    <property type="term" value="P:bacterial-type flagellum organization"/>
    <property type="evidence" value="ECO:0007669"/>
    <property type="project" value="InterPro"/>
</dbReference>
<evidence type="ECO:0008006" key="13">
    <source>
        <dbReference type="Google" id="ProtNLM"/>
    </source>
</evidence>
<protein>
    <recommendedName>
        <fullName evidence="13">Flagellar protein FliO</fullName>
    </recommendedName>
</protein>
<dbReference type="AlphaFoldDB" id="A0A2P2ECI7"/>
<evidence type="ECO:0000256" key="2">
    <source>
        <dbReference type="ARBA" id="ARBA00004236"/>
    </source>
</evidence>
<keyword evidence="7" id="KW-0975">Bacterial flagellum</keyword>
<dbReference type="RefSeq" id="WP_108985642.1">
    <property type="nucleotide sequence ID" value="NZ_BFBR01000008.1"/>
</dbReference>
<feature type="compositionally biased region" description="Low complexity" evidence="9">
    <location>
        <begin position="99"/>
        <end position="109"/>
    </location>
</feature>
<dbReference type="OrthoDB" id="8456606at2"/>
<sequence>MDFFDLLRALAALSVTLGLLVGAAWLARRYGLMQGQMPSLGKGRLKLVEQVWLDAGRTRAMLIRCDNQEHLILVTPNGASPIAALPAQPENHPLPPASAPTSPTLGKEL</sequence>
<evidence type="ECO:0000256" key="3">
    <source>
        <dbReference type="ARBA" id="ARBA00022475"/>
    </source>
</evidence>
<dbReference type="Pfam" id="PF04347">
    <property type="entry name" value="FliO"/>
    <property type="match status" value="1"/>
</dbReference>
<dbReference type="InterPro" id="IPR022781">
    <property type="entry name" value="Flagellar_biosynth_FliO"/>
</dbReference>
<comment type="similarity">
    <text evidence="8">Belongs to the FliO/MopB family.</text>
</comment>
<evidence type="ECO:0000256" key="8">
    <source>
        <dbReference type="ARBA" id="ARBA00037937"/>
    </source>
</evidence>
<evidence type="ECO:0000256" key="9">
    <source>
        <dbReference type="SAM" id="MobiDB-lite"/>
    </source>
</evidence>
<accession>A0A2P2ECI7</accession>
<evidence type="ECO:0000256" key="6">
    <source>
        <dbReference type="ARBA" id="ARBA00023136"/>
    </source>
</evidence>
<gene>
    <name evidence="11" type="ORF">PbB2_02460</name>
</gene>